<name>A0A6A5RBB6_9PLEO</name>
<proteinExistence type="predicted"/>
<dbReference type="AlphaFoldDB" id="A0A6A5RBB6"/>
<evidence type="ECO:0000313" key="3">
    <source>
        <dbReference type="EMBL" id="KAF1923087.1"/>
    </source>
</evidence>
<sequence length="267" mass="28622">MKSLITLLSAAALLASGISAAPSGERGAIEARVTRDYDIDTAIVNWMKKPLVQKRLKGVCSTDGGWEVWAQVELEDEFKEGFALDENLSIREKTEVYMNSKRADFVLPETNRVKGMIIELKCENKNEQKGSAIKTPVGKDKDKKFDVKPAFAGYTFVALTMAYSPEADKALTKIGMHAIPNAKYVVPGGKGTMKAYKEILKHYTADMEDLTDTLANLMSNSRPASPTAPKPAGPAPKAPAAPVAPPVKKPAGSGSGSGKGKKPARSV</sequence>
<feature type="chain" id="PRO_5025417726" evidence="2">
    <location>
        <begin position="21"/>
        <end position="267"/>
    </location>
</feature>
<keyword evidence="2" id="KW-0732">Signal</keyword>
<organism evidence="3 4">
    <name type="scientific">Didymella exigua CBS 183.55</name>
    <dbReference type="NCBI Taxonomy" id="1150837"/>
    <lineage>
        <taxon>Eukaryota</taxon>
        <taxon>Fungi</taxon>
        <taxon>Dikarya</taxon>
        <taxon>Ascomycota</taxon>
        <taxon>Pezizomycotina</taxon>
        <taxon>Dothideomycetes</taxon>
        <taxon>Pleosporomycetidae</taxon>
        <taxon>Pleosporales</taxon>
        <taxon>Pleosporineae</taxon>
        <taxon>Didymellaceae</taxon>
        <taxon>Didymella</taxon>
    </lineage>
</organism>
<feature type="signal peptide" evidence="2">
    <location>
        <begin position="1"/>
        <end position="20"/>
    </location>
</feature>
<feature type="region of interest" description="Disordered" evidence="1">
    <location>
        <begin position="217"/>
        <end position="267"/>
    </location>
</feature>
<dbReference type="EMBL" id="ML979010">
    <property type="protein sequence ID" value="KAF1923087.1"/>
    <property type="molecule type" value="Genomic_DNA"/>
</dbReference>
<dbReference type="GeneID" id="54347047"/>
<keyword evidence="4" id="KW-1185">Reference proteome</keyword>
<dbReference type="RefSeq" id="XP_033443340.1">
    <property type="nucleotide sequence ID" value="XM_033589400.1"/>
</dbReference>
<protein>
    <submittedName>
        <fullName evidence="3">Uncharacterized protein</fullName>
    </submittedName>
</protein>
<reference evidence="3" key="1">
    <citation type="journal article" date="2020" name="Stud. Mycol.">
        <title>101 Dothideomycetes genomes: a test case for predicting lifestyles and emergence of pathogens.</title>
        <authorList>
            <person name="Haridas S."/>
            <person name="Albert R."/>
            <person name="Binder M."/>
            <person name="Bloem J."/>
            <person name="Labutti K."/>
            <person name="Salamov A."/>
            <person name="Andreopoulos B."/>
            <person name="Baker S."/>
            <person name="Barry K."/>
            <person name="Bills G."/>
            <person name="Bluhm B."/>
            <person name="Cannon C."/>
            <person name="Castanera R."/>
            <person name="Culley D."/>
            <person name="Daum C."/>
            <person name="Ezra D."/>
            <person name="Gonzalez J."/>
            <person name="Henrissat B."/>
            <person name="Kuo A."/>
            <person name="Liang C."/>
            <person name="Lipzen A."/>
            <person name="Lutzoni F."/>
            <person name="Magnuson J."/>
            <person name="Mondo S."/>
            <person name="Nolan M."/>
            <person name="Ohm R."/>
            <person name="Pangilinan J."/>
            <person name="Park H.-J."/>
            <person name="Ramirez L."/>
            <person name="Alfaro M."/>
            <person name="Sun H."/>
            <person name="Tritt A."/>
            <person name="Yoshinaga Y."/>
            <person name="Zwiers L.-H."/>
            <person name="Turgeon B."/>
            <person name="Goodwin S."/>
            <person name="Spatafora J."/>
            <person name="Crous P."/>
            <person name="Grigoriev I."/>
        </authorList>
    </citation>
    <scope>NUCLEOTIDE SEQUENCE</scope>
    <source>
        <strain evidence="3">CBS 183.55</strain>
    </source>
</reference>
<evidence type="ECO:0000256" key="2">
    <source>
        <dbReference type="SAM" id="SignalP"/>
    </source>
</evidence>
<gene>
    <name evidence="3" type="ORF">M421DRAFT_333181</name>
</gene>
<dbReference type="OrthoDB" id="5233271at2759"/>
<evidence type="ECO:0000256" key="1">
    <source>
        <dbReference type="SAM" id="MobiDB-lite"/>
    </source>
</evidence>
<evidence type="ECO:0000313" key="4">
    <source>
        <dbReference type="Proteomes" id="UP000800082"/>
    </source>
</evidence>
<dbReference type="Proteomes" id="UP000800082">
    <property type="component" value="Unassembled WGS sequence"/>
</dbReference>
<accession>A0A6A5RBB6</accession>
<feature type="compositionally biased region" description="Pro residues" evidence="1">
    <location>
        <begin position="226"/>
        <end position="248"/>
    </location>
</feature>